<feature type="region of interest" description="Disordered" evidence="2">
    <location>
        <begin position="221"/>
        <end position="271"/>
    </location>
</feature>
<organism evidence="3 4">
    <name type="scientific">Phytophthora rubi</name>
    <dbReference type="NCBI Taxonomy" id="129364"/>
    <lineage>
        <taxon>Eukaryota</taxon>
        <taxon>Sar</taxon>
        <taxon>Stramenopiles</taxon>
        <taxon>Oomycota</taxon>
        <taxon>Peronosporomycetes</taxon>
        <taxon>Peronosporales</taxon>
        <taxon>Peronosporaceae</taxon>
        <taxon>Phytophthora</taxon>
    </lineage>
</organism>
<dbReference type="Proteomes" id="UP000435112">
    <property type="component" value="Unassembled WGS sequence"/>
</dbReference>
<accession>A0A6A3GQF4</accession>
<feature type="compositionally biased region" description="Basic and acidic residues" evidence="2">
    <location>
        <begin position="221"/>
        <end position="234"/>
    </location>
</feature>
<comment type="caution">
    <text evidence="3">The sequence shown here is derived from an EMBL/GenBank/DDBJ whole genome shotgun (WGS) entry which is preliminary data.</text>
</comment>
<evidence type="ECO:0000256" key="1">
    <source>
        <dbReference type="SAM" id="Coils"/>
    </source>
</evidence>
<proteinExistence type="predicted"/>
<gene>
    <name evidence="3" type="ORF">PR002_g30464</name>
</gene>
<name>A0A6A3GQF4_9STRA</name>
<feature type="coiled-coil region" evidence="1">
    <location>
        <begin position="158"/>
        <end position="220"/>
    </location>
</feature>
<dbReference type="EMBL" id="QXFU01006934">
    <property type="protein sequence ID" value="KAE8959671.1"/>
    <property type="molecule type" value="Genomic_DNA"/>
</dbReference>
<sequence>MMAGLIGDKPARGKKDMILLKPTVFISGRTTRKIERAGDSVDRVRVASANHWMMEERSLYKKAKRDHDEEYVNGACLMTSDEIFERSVAKAAEKQAKLQEKEQRTLDRMAKAKGRERKKIDNLVAAEIRKRDKIAAARAAEEKRTEVTQAKEAKRIAAAQAREEKRFAVERRRVANAEAKEVRLAAKAKAKEEKRIATLEKNAAAAQAKLERRAAAAQEREVKRVADARTKADRCSGTVGAKRGATKRQRTEPPSIQTTDLPLKFPTYFER</sequence>
<dbReference type="AlphaFoldDB" id="A0A6A3GQF4"/>
<protein>
    <submittedName>
        <fullName evidence="3">Uncharacterized protein</fullName>
    </submittedName>
</protein>
<dbReference type="OrthoDB" id="10586727at2759"/>
<evidence type="ECO:0000313" key="4">
    <source>
        <dbReference type="Proteomes" id="UP000435112"/>
    </source>
</evidence>
<reference evidence="3 4" key="1">
    <citation type="submission" date="2018-09" db="EMBL/GenBank/DDBJ databases">
        <title>Genomic investigation of the strawberry pathogen Phytophthora fragariae indicates pathogenicity is determined by transcriptional variation in three key races.</title>
        <authorList>
            <person name="Adams T.M."/>
            <person name="Armitage A.D."/>
            <person name="Sobczyk M.K."/>
            <person name="Bates H.J."/>
            <person name="Dunwell J.M."/>
            <person name="Nellist C.F."/>
            <person name="Harrison R.J."/>
        </authorList>
    </citation>
    <scope>NUCLEOTIDE SEQUENCE [LARGE SCALE GENOMIC DNA]</scope>
    <source>
        <strain evidence="3 4">SCRP324</strain>
    </source>
</reference>
<keyword evidence="1" id="KW-0175">Coiled coil</keyword>
<evidence type="ECO:0000256" key="2">
    <source>
        <dbReference type="SAM" id="MobiDB-lite"/>
    </source>
</evidence>
<evidence type="ECO:0000313" key="3">
    <source>
        <dbReference type="EMBL" id="KAE8959671.1"/>
    </source>
</evidence>